<dbReference type="PANTHER" id="PTHR21590:SF6">
    <property type="entry name" value="SEA DOMAIN-CONTAINING PROTEIN"/>
    <property type="match status" value="1"/>
</dbReference>
<dbReference type="AlphaFoldDB" id="A0A267F403"/>
<keyword evidence="5" id="KW-1185">Reference proteome</keyword>
<name>A0A267F403_9PLAT</name>
<feature type="compositionally biased region" description="Acidic residues" evidence="1">
    <location>
        <begin position="430"/>
        <end position="444"/>
    </location>
</feature>
<feature type="compositionally biased region" description="Basic and acidic residues" evidence="1">
    <location>
        <begin position="457"/>
        <end position="472"/>
    </location>
</feature>
<feature type="compositionally biased region" description="Basic residues" evidence="1">
    <location>
        <begin position="390"/>
        <end position="426"/>
    </location>
</feature>
<dbReference type="STRING" id="282301.A0A267F403"/>
<evidence type="ECO:0000313" key="4">
    <source>
        <dbReference type="EMBL" id="PAA67772.1"/>
    </source>
</evidence>
<organism evidence="4 5">
    <name type="scientific">Macrostomum lignano</name>
    <dbReference type="NCBI Taxonomy" id="282301"/>
    <lineage>
        <taxon>Eukaryota</taxon>
        <taxon>Metazoa</taxon>
        <taxon>Spiralia</taxon>
        <taxon>Lophotrochozoa</taxon>
        <taxon>Platyhelminthes</taxon>
        <taxon>Rhabditophora</taxon>
        <taxon>Macrostomorpha</taxon>
        <taxon>Macrostomida</taxon>
        <taxon>Macrostomidae</taxon>
        <taxon>Macrostomum</taxon>
    </lineage>
</organism>
<feature type="compositionally biased region" description="Basic and acidic residues" evidence="1">
    <location>
        <begin position="356"/>
        <end position="367"/>
    </location>
</feature>
<evidence type="ECO:0000256" key="1">
    <source>
        <dbReference type="SAM" id="MobiDB-lite"/>
    </source>
</evidence>
<accession>A0A267F403</accession>
<evidence type="ECO:0000256" key="2">
    <source>
        <dbReference type="SAM" id="Phobius"/>
    </source>
</evidence>
<keyword evidence="2" id="KW-0812">Transmembrane</keyword>
<feature type="region of interest" description="Disordered" evidence="1">
    <location>
        <begin position="25"/>
        <end position="55"/>
    </location>
</feature>
<keyword evidence="3" id="KW-0732">Signal</keyword>
<feature type="transmembrane region" description="Helical" evidence="2">
    <location>
        <begin position="204"/>
        <end position="228"/>
    </location>
</feature>
<comment type="caution">
    <text evidence="4">The sequence shown here is derived from an EMBL/GenBank/DDBJ whole genome shotgun (WGS) entry which is preliminary data.</text>
</comment>
<dbReference type="Proteomes" id="UP000215902">
    <property type="component" value="Unassembled WGS sequence"/>
</dbReference>
<reference evidence="4 5" key="1">
    <citation type="submission" date="2017-06" db="EMBL/GenBank/DDBJ databases">
        <title>A platform for efficient transgenesis in Macrostomum lignano, a flatworm model organism for stem cell research.</title>
        <authorList>
            <person name="Berezikov E."/>
        </authorList>
    </citation>
    <scope>NUCLEOTIDE SEQUENCE [LARGE SCALE GENOMIC DNA]</scope>
    <source>
        <strain evidence="4">DV1</strain>
        <tissue evidence="4">Whole organism</tissue>
    </source>
</reference>
<keyword evidence="2" id="KW-0472">Membrane</keyword>
<evidence type="ECO:0000313" key="5">
    <source>
        <dbReference type="Proteomes" id="UP000215902"/>
    </source>
</evidence>
<dbReference type="Pfam" id="PF12877">
    <property type="entry name" value="KIAA1549"/>
    <property type="match status" value="1"/>
</dbReference>
<protein>
    <submittedName>
        <fullName evidence="4">Uncharacterized protein</fullName>
    </submittedName>
</protein>
<evidence type="ECO:0000256" key="3">
    <source>
        <dbReference type="SAM" id="SignalP"/>
    </source>
</evidence>
<gene>
    <name evidence="4" type="ORF">BOX15_Mlig020322g1</name>
</gene>
<feature type="compositionally biased region" description="Basic and acidic residues" evidence="1">
    <location>
        <begin position="508"/>
        <end position="518"/>
    </location>
</feature>
<keyword evidence="2" id="KW-1133">Transmembrane helix</keyword>
<sequence length="633" mass="68883">MQRVCFVFLLSSVSFILQSACQSTEASTIGPGSTDSTFSSSSTATEPSTDSSAAATTTNAITTTSYICRPSLNTNPNLSPFWIKTVLSSVPATIDVSSCQWRDQMETRLLTLLETARAQSSSGKRRKRAATRGQLALQLINATRSSGNNSVTLVYYVMLSGNYLAADPLVTSLATVSSSAASILGYSVESVASTYEPLGNSRRLWLIGAILGSLSGLLLIIWVVLFVYQRCLRPFDPAKDKRYPDDSAIIDDFFYPDGAHVPDMRANPRIGYSRADIGTIADEVAKHLDSHMSELVRTSTEAEQNGHSIRRSPEEADDVDNIEARDSVRPVSMTTQHRSITPVDSKDSTDGPTATEEQHDKPEEDSKKKKKKKRKEGSGSESSSDDSEKKKKKKKKKKEKKKKEKKEKKKNKEKKEKKEKKKKKHSSSSDSDESSSDEASDADDATAQSQATPGEIGLHEMRRKSDNDDTRFEAVAMDIDSLEMSTAHRAQTLPSPYRTGDQLAKLRPMLEEDLRRQNLSEPRPPQPPEPAASSSRLISVQPRPAGSSRTFAVNINSGSGGAGGNDESNDESEASRATALSATADHDEWDVVRHLAARPGSDTRALLGTLRRELTIEFAGPAATTPADSSAAV</sequence>
<feature type="compositionally biased region" description="Low complexity" evidence="1">
    <location>
        <begin position="33"/>
        <end position="55"/>
    </location>
</feature>
<feature type="region of interest" description="Disordered" evidence="1">
    <location>
        <begin position="297"/>
        <end position="472"/>
    </location>
</feature>
<dbReference type="InterPro" id="IPR024606">
    <property type="entry name" value="KIAA1549"/>
</dbReference>
<dbReference type="PANTHER" id="PTHR21590">
    <property type="entry name" value="SEA DOMAIN-CONTAINING PROTEIN"/>
    <property type="match status" value="1"/>
</dbReference>
<feature type="compositionally biased region" description="Polar residues" evidence="1">
    <location>
        <begin position="297"/>
        <end position="307"/>
    </location>
</feature>
<feature type="region of interest" description="Disordered" evidence="1">
    <location>
        <begin position="485"/>
        <end position="586"/>
    </location>
</feature>
<proteinExistence type="predicted"/>
<dbReference type="EMBL" id="NIVC01001456">
    <property type="protein sequence ID" value="PAA67772.1"/>
    <property type="molecule type" value="Genomic_DNA"/>
</dbReference>
<feature type="chain" id="PRO_5012108297" evidence="3">
    <location>
        <begin position="27"/>
        <end position="633"/>
    </location>
</feature>
<feature type="signal peptide" evidence="3">
    <location>
        <begin position="1"/>
        <end position="26"/>
    </location>
</feature>